<dbReference type="OrthoDB" id="2250192at2759"/>
<evidence type="ECO:0000256" key="3">
    <source>
        <dbReference type="ARBA" id="ARBA00023212"/>
    </source>
</evidence>
<dbReference type="GO" id="GO:0005884">
    <property type="term" value="C:actin filament"/>
    <property type="evidence" value="ECO:0007669"/>
    <property type="project" value="TreeGrafter"/>
</dbReference>
<keyword evidence="2" id="KW-0963">Cytoplasm</keyword>
<feature type="domain" description="Calponin-homology (CH)" evidence="6">
    <location>
        <begin position="49"/>
        <end position="170"/>
    </location>
</feature>
<evidence type="ECO:0000313" key="9">
    <source>
        <dbReference type="Proteomes" id="UP000694569"/>
    </source>
</evidence>
<feature type="compositionally biased region" description="Polar residues" evidence="5">
    <location>
        <begin position="499"/>
        <end position="514"/>
    </location>
</feature>
<dbReference type="Proteomes" id="UP000694569">
    <property type="component" value="Unplaced"/>
</dbReference>
<feature type="compositionally biased region" description="Basic and acidic residues" evidence="5">
    <location>
        <begin position="680"/>
        <end position="704"/>
    </location>
</feature>
<dbReference type="GO" id="GO:0051015">
    <property type="term" value="F:actin filament binding"/>
    <property type="evidence" value="ECO:0007669"/>
    <property type="project" value="TreeGrafter"/>
</dbReference>
<evidence type="ECO:0000256" key="2">
    <source>
        <dbReference type="ARBA" id="ARBA00022490"/>
    </source>
</evidence>
<dbReference type="Gene3D" id="1.10.418.10">
    <property type="entry name" value="Calponin-like domain"/>
    <property type="match status" value="1"/>
</dbReference>
<dbReference type="Ensembl" id="ENSLLET00000022968.1">
    <property type="protein sequence ID" value="ENSLLEP00000022115.1"/>
    <property type="gene ID" value="ENSLLEG00000014031.1"/>
</dbReference>
<dbReference type="SMART" id="SM00033">
    <property type="entry name" value="CH"/>
    <property type="match status" value="1"/>
</dbReference>
<feature type="domain" description="GAR" evidence="7">
    <location>
        <begin position="209"/>
        <end position="282"/>
    </location>
</feature>
<feature type="compositionally biased region" description="Low complexity" evidence="5">
    <location>
        <begin position="397"/>
        <end position="407"/>
    </location>
</feature>
<name>A0A8C5MZR3_9ANUR</name>
<keyword evidence="3" id="KW-0206">Cytoskeleton</keyword>
<dbReference type="SUPFAM" id="SSF143575">
    <property type="entry name" value="GAS2 domain-like"/>
    <property type="match status" value="1"/>
</dbReference>
<dbReference type="InterPro" id="IPR036872">
    <property type="entry name" value="CH_dom_sf"/>
</dbReference>
<feature type="compositionally biased region" description="Basic and acidic residues" evidence="5">
    <location>
        <begin position="596"/>
        <end position="611"/>
    </location>
</feature>
<dbReference type="AlphaFoldDB" id="A0A8C5MZR3"/>
<feature type="region of interest" description="Disordered" evidence="5">
    <location>
        <begin position="297"/>
        <end position="704"/>
    </location>
</feature>
<comment type="subcellular location">
    <subcellularLocation>
        <location evidence="1">Cytoplasm</location>
        <location evidence="1">Cytoskeleton</location>
    </subcellularLocation>
</comment>
<dbReference type="SMART" id="SM00243">
    <property type="entry name" value="GAS2"/>
    <property type="match status" value="1"/>
</dbReference>
<sequence>MQHHTVQVWFGDDLPLGSRSPLTPRHGPGLVDVTQYDQWLAVRHEATLIPMQEDLSIWLNGLLGVDVRPEHFMKDLDNGALLCQLISVVQNTVAQCCTDEELEGFPMRRVPCRGDAPSGSFFARDNTANFLHWCRSIGVDDAYLFESEGLVLHKDPRQVCLCLLDVGRIVSRYGVEPPVLVKLEKEIELEETILMERGPLAPTDIQKSCCHHELHEAVKHIAEDLPCNCSHRFSIEYLSEGRYRLGDKILFIRMLHGKHVMVRVGGGWDTLQGFLLKFDPCRVLQFTTLEQKILQFQKGGQNENVPSKSGRTPQPPSMNPMSAIDGNQKPNSRAVTPAMHSSANVGSKSSPALSAQRGTKKTSPEVQITPRKGSPLSVEPQRKVPKKSNSPPLTANSSLESKSSQNSFPGKNSSMQSRSRAKVPGLVDKSSASSPLAKVTQKPVTSQSSTANVLQHTKPIQKGDPTKTPGTLSSHLKVQSKPNSPPQMGPSKVPMNSIKPATTTPPRTGSSNSKRANEEVKSRYKNLTKQTSPSASQVSKEPKVKRKAEVPKINLTDRKPFVVSSRTPTPALLFPYSSQPPKPMPAPQPKILPRNSPKDIKGQGNEMKRTANEAPTISGRTPLSLVKLPQAPSKAQPVQRTKTPMKSQPLQSKTVKNDKVLGTVAPRTMGAKTKLVVRKGAPDPKNDKLKSKKEEKFVPKSSDK</sequence>
<dbReference type="Pfam" id="PF00307">
    <property type="entry name" value="CH"/>
    <property type="match status" value="1"/>
</dbReference>
<feature type="compositionally biased region" description="Polar residues" evidence="5">
    <location>
        <begin position="298"/>
        <end position="312"/>
    </location>
</feature>
<dbReference type="Pfam" id="PF02187">
    <property type="entry name" value="GAS2"/>
    <property type="match status" value="1"/>
</dbReference>
<organism evidence="8 9">
    <name type="scientific">Leptobrachium leishanense</name>
    <name type="common">Leishan spiny toad</name>
    <dbReference type="NCBI Taxonomy" id="445787"/>
    <lineage>
        <taxon>Eukaryota</taxon>
        <taxon>Metazoa</taxon>
        <taxon>Chordata</taxon>
        <taxon>Craniata</taxon>
        <taxon>Vertebrata</taxon>
        <taxon>Euteleostomi</taxon>
        <taxon>Amphibia</taxon>
        <taxon>Batrachia</taxon>
        <taxon>Anura</taxon>
        <taxon>Pelobatoidea</taxon>
        <taxon>Megophryidae</taxon>
        <taxon>Leptobrachium</taxon>
    </lineage>
</organism>
<feature type="compositionally biased region" description="Polar residues" evidence="5">
    <location>
        <begin position="408"/>
        <end position="418"/>
    </location>
</feature>
<feature type="compositionally biased region" description="Polar residues" evidence="5">
    <location>
        <begin position="328"/>
        <end position="357"/>
    </location>
</feature>
<feature type="compositionally biased region" description="Polar residues" evidence="5">
    <location>
        <begin position="468"/>
        <end position="482"/>
    </location>
</feature>
<dbReference type="GO" id="GO:0051764">
    <property type="term" value="P:actin crosslink formation"/>
    <property type="evidence" value="ECO:0007669"/>
    <property type="project" value="TreeGrafter"/>
</dbReference>
<accession>A0A8C5MZR3</accession>
<evidence type="ECO:0000313" key="8">
    <source>
        <dbReference type="Ensembl" id="ENSLLEP00000022115.1"/>
    </source>
</evidence>
<keyword evidence="9" id="KW-1185">Reference proteome</keyword>
<dbReference type="InterPro" id="IPR001715">
    <property type="entry name" value="CH_dom"/>
</dbReference>
<feature type="compositionally biased region" description="Polar residues" evidence="5">
    <location>
        <begin position="525"/>
        <end position="539"/>
    </location>
</feature>
<feature type="compositionally biased region" description="Basic and acidic residues" evidence="5">
    <location>
        <begin position="547"/>
        <end position="560"/>
    </location>
</feature>
<dbReference type="PROSITE" id="PS50021">
    <property type="entry name" value="CH"/>
    <property type="match status" value="1"/>
</dbReference>
<dbReference type="GeneTree" id="ENSGT00940000159389"/>
<evidence type="ECO:0000256" key="4">
    <source>
        <dbReference type="ARBA" id="ARBA00038441"/>
    </source>
</evidence>
<evidence type="ECO:0000256" key="1">
    <source>
        <dbReference type="ARBA" id="ARBA00004245"/>
    </source>
</evidence>
<evidence type="ECO:0000259" key="6">
    <source>
        <dbReference type="PROSITE" id="PS50021"/>
    </source>
</evidence>
<gene>
    <name evidence="8" type="primary">GAS2L3</name>
</gene>
<reference evidence="8" key="1">
    <citation type="submission" date="2025-08" db="UniProtKB">
        <authorList>
            <consortium name="Ensembl"/>
        </authorList>
    </citation>
    <scope>IDENTIFICATION</scope>
</reference>
<dbReference type="PROSITE" id="PS51460">
    <property type="entry name" value="GAR"/>
    <property type="match status" value="1"/>
</dbReference>
<dbReference type="PANTHER" id="PTHR46756:SF7">
    <property type="entry name" value="GAS2-LIKE PROTEIN 3"/>
    <property type="match status" value="1"/>
</dbReference>
<dbReference type="PANTHER" id="PTHR46756">
    <property type="entry name" value="TRANSGELIN"/>
    <property type="match status" value="1"/>
</dbReference>
<dbReference type="FunFam" id="3.30.920.20:FF:000003">
    <property type="entry name" value="Growth arrest-specific 2 like 3"/>
    <property type="match status" value="1"/>
</dbReference>
<feature type="compositionally biased region" description="Polar residues" evidence="5">
    <location>
        <begin position="387"/>
        <end position="396"/>
    </location>
</feature>
<dbReference type="GO" id="GO:0008017">
    <property type="term" value="F:microtubule binding"/>
    <property type="evidence" value="ECO:0007669"/>
    <property type="project" value="InterPro"/>
</dbReference>
<feature type="compositionally biased region" description="Polar residues" evidence="5">
    <location>
        <begin position="442"/>
        <end position="455"/>
    </location>
</feature>
<evidence type="ECO:0000259" key="7">
    <source>
        <dbReference type="PROSITE" id="PS51460"/>
    </source>
</evidence>
<evidence type="ECO:0000256" key="5">
    <source>
        <dbReference type="SAM" id="MobiDB-lite"/>
    </source>
</evidence>
<dbReference type="SUPFAM" id="SSF47576">
    <property type="entry name" value="Calponin-homology domain, CH-domain"/>
    <property type="match status" value="1"/>
</dbReference>
<dbReference type="InterPro" id="IPR036534">
    <property type="entry name" value="GAR_dom_sf"/>
</dbReference>
<dbReference type="InterPro" id="IPR003108">
    <property type="entry name" value="GAR_dom"/>
</dbReference>
<dbReference type="Gene3D" id="3.30.920.20">
    <property type="entry name" value="Gas2-like domain"/>
    <property type="match status" value="1"/>
</dbReference>
<proteinExistence type="inferred from homology"/>
<reference evidence="8" key="2">
    <citation type="submission" date="2025-09" db="UniProtKB">
        <authorList>
            <consortium name="Ensembl"/>
        </authorList>
    </citation>
    <scope>IDENTIFICATION</scope>
</reference>
<protein>
    <submittedName>
        <fullName evidence="8">Growth arrest specific 2 like 3</fullName>
    </submittedName>
</protein>
<comment type="similarity">
    <text evidence="4">Belongs to the GAS2 family.</text>
</comment>
<feature type="compositionally biased region" description="Polar residues" evidence="5">
    <location>
        <begin position="636"/>
        <end position="654"/>
    </location>
</feature>
<dbReference type="GO" id="GO:0008093">
    <property type="term" value="F:cytoskeletal anchor activity"/>
    <property type="evidence" value="ECO:0007669"/>
    <property type="project" value="TreeGrafter"/>
</dbReference>
<feature type="compositionally biased region" description="Pro residues" evidence="5">
    <location>
        <begin position="578"/>
        <end position="590"/>
    </location>
</feature>